<organism evidence="2 3">
    <name type="scientific">Reticulomyxa filosa</name>
    <dbReference type="NCBI Taxonomy" id="46433"/>
    <lineage>
        <taxon>Eukaryota</taxon>
        <taxon>Sar</taxon>
        <taxon>Rhizaria</taxon>
        <taxon>Retaria</taxon>
        <taxon>Foraminifera</taxon>
        <taxon>Monothalamids</taxon>
        <taxon>Reticulomyxidae</taxon>
        <taxon>Reticulomyxa</taxon>
    </lineage>
</organism>
<evidence type="ECO:0000256" key="1">
    <source>
        <dbReference type="SAM" id="Phobius"/>
    </source>
</evidence>
<proteinExistence type="predicted"/>
<keyword evidence="1" id="KW-0812">Transmembrane</keyword>
<dbReference type="Proteomes" id="UP000023152">
    <property type="component" value="Unassembled WGS sequence"/>
</dbReference>
<dbReference type="EMBL" id="ASPP01025233">
    <property type="protein sequence ID" value="ETO08250.1"/>
    <property type="molecule type" value="Genomic_DNA"/>
</dbReference>
<evidence type="ECO:0000313" key="3">
    <source>
        <dbReference type="Proteomes" id="UP000023152"/>
    </source>
</evidence>
<feature type="transmembrane region" description="Helical" evidence="1">
    <location>
        <begin position="12"/>
        <end position="28"/>
    </location>
</feature>
<keyword evidence="1" id="KW-1133">Transmembrane helix</keyword>
<feature type="transmembrane region" description="Helical" evidence="1">
    <location>
        <begin position="48"/>
        <end position="69"/>
    </location>
</feature>
<name>X6M5E4_RETFI</name>
<comment type="caution">
    <text evidence="2">The sequence shown here is derived from an EMBL/GenBank/DDBJ whole genome shotgun (WGS) entry which is preliminary data.</text>
</comment>
<gene>
    <name evidence="2" type="ORF">RFI_29146</name>
</gene>
<sequence>MLDGKYSLNYKSTISNLKVILIFGHWIFQNFVKFWTSWNLGCLKTFLIIWYCFITVLIWKNIGIEFVYLRINSSQYLENVYNNFVLILQEHRDNNKSLSEQQREEDIDKNQAFIKSTQSITSEKTYFKSPVVFELLSSNQILKFKNNFILTYFIININFCKKSCILKEIEDRSNYIVCKNNKQKFRKVVVRKKFSKMINVFAFYKIIYKKKLPQYIYNNYSYKQIKTSKKHNKNY</sequence>
<protein>
    <submittedName>
        <fullName evidence="2">Uncharacterized protein</fullName>
    </submittedName>
</protein>
<keyword evidence="3" id="KW-1185">Reference proteome</keyword>
<dbReference type="AlphaFoldDB" id="X6M5E4"/>
<keyword evidence="1" id="KW-0472">Membrane</keyword>
<evidence type="ECO:0000313" key="2">
    <source>
        <dbReference type="EMBL" id="ETO08250.1"/>
    </source>
</evidence>
<reference evidence="2 3" key="1">
    <citation type="journal article" date="2013" name="Curr. Biol.">
        <title>The Genome of the Foraminiferan Reticulomyxa filosa.</title>
        <authorList>
            <person name="Glockner G."/>
            <person name="Hulsmann N."/>
            <person name="Schleicher M."/>
            <person name="Noegel A.A."/>
            <person name="Eichinger L."/>
            <person name="Gallinger C."/>
            <person name="Pawlowski J."/>
            <person name="Sierra R."/>
            <person name="Euteneuer U."/>
            <person name="Pillet L."/>
            <person name="Moustafa A."/>
            <person name="Platzer M."/>
            <person name="Groth M."/>
            <person name="Szafranski K."/>
            <person name="Schliwa M."/>
        </authorList>
    </citation>
    <scope>NUCLEOTIDE SEQUENCE [LARGE SCALE GENOMIC DNA]</scope>
</reference>
<accession>X6M5E4</accession>